<accession>A0ABW2UC79</accession>
<dbReference type="EMBL" id="JBHTEK010000006">
    <property type="protein sequence ID" value="MFC7671087.1"/>
    <property type="molecule type" value="Genomic_DNA"/>
</dbReference>
<comment type="caution">
    <text evidence="1">The sequence shown here is derived from an EMBL/GenBank/DDBJ whole genome shotgun (WGS) entry which is preliminary data.</text>
</comment>
<proteinExistence type="predicted"/>
<gene>
    <name evidence="1" type="ORF">ACFQT0_29600</name>
</gene>
<dbReference type="RefSeq" id="WP_380206985.1">
    <property type="nucleotide sequence ID" value="NZ_JBHTEK010000006.1"/>
</dbReference>
<keyword evidence="2" id="KW-1185">Reference proteome</keyword>
<name>A0ABW2UC79_9BACT</name>
<dbReference type="Proteomes" id="UP001596513">
    <property type="component" value="Unassembled WGS sequence"/>
</dbReference>
<organism evidence="1 2">
    <name type="scientific">Hymenobacter humi</name>
    <dbReference type="NCBI Taxonomy" id="1411620"/>
    <lineage>
        <taxon>Bacteria</taxon>
        <taxon>Pseudomonadati</taxon>
        <taxon>Bacteroidota</taxon>
        <taxon>Cytophagia</taxon>
        <taxon>Cytophagales</taxon>
        <taxon>Hymenobacteraceae</taxon>
        <taxon>Hymenobacter</taxon>
    </lineage>
</organism>
<protein>
    <submittedName>
        <fullName evidence="1">Uncharacterized protein</fullName>
    </submittedName>
</protein>
<sequence>MTKQGGAPTLLELNEYPARSRRYGSLLPFYSRNRNAGVVYHSHAQCPVAHAIPEPQRIAGIPWGWLECAHCARLGLPLPGPAAHSRASFSQRGQ</sequence>
<evidence type="ECO:0000313" key="1">
    <source>
        <dbReference type="EMBL" id="MFC7671087.1"/>
    </source>
</evidence>
<reference evidence="2" key="1">
    <citation type="journal article" date="2019" name="Int. J. Syst. Evol. Microbiol.">
        <title>The Global Catalogue of Microorganisms (GCM) 10K type strain sequencing project: providing services to taxonomists for standard genome sequencing and annotation.</title>
        <authorList>
            <consortium name="The Broad Institute Genomics Platform"/>
            <consortium name="The Broad Institute Genome Sequencing Center for Infectious Disease"/>
            <person name="Wu L."/>
            <person name="Ma J."/>
        </authorList>
    </citation>
    <scope>NUCLEOTIDE SEQUENCE [LARGE SCALE GENOMIC DNA]</scope>
    <source>
        <strain evidence="2">JCM 19635</strain>
    </source>
</reference>
<evidence type="ECO:0000313" key="2">
    <source>
        <dbReference type="Proteomes" id="UP001596513"/>
    </source>
</evidence>